<protein>
    <submittedName>
        <fullName evidence="1">Arf GTPase activating protein</fullName>
    </submittedName>
</protein>
<accession>A0ACC1YS48</accession>
<organism evidence="1 2">
    <name type="scientific">Melia azedarach</name>
    <name type="common">Chinaberry tree</name>
    <dbReference type="NCBI Taxonomy" id="155640"/>
    <lineage>
        <taxon>Eukaryota</taxon>
        <taxon>Viridiplantae</taxon>
        <taxon>Streptophyta</taxon>
        <taxon>Embryophyta</taxon>
        <taxon>Tracheophyta</taxon>
        <taxon>Spermatophyta</taxon>
        <taxon>Magnoliopsida</taxon>
        <taxon>eudicotyledons</taxon>
        <taxon>Gunneridae</taxon>
        <taxon>Pentapetalae</taxon>
        <taxon>rosids</taxon>
        <taxon>malvids</taxon>
        <taxon>Sapindales</taxon>
        <taxon>Meliaceae</taxon>
        <taxon>Melia</taxon>
    </lineage>
</organism>
<name>A0ACC1YS48_MELAZ</name>
<sequence length="527" mass="56815">MNEKANVSKELNARHRKILEGLLKLPENRECADCKAKGPRWASVNLGIFICMQCSGIHRSLGVHISKVRSATLDTWLPEQVAFIQSMGNEKANSYWEAELPPNYDRVGIENFIRAKYEEKRWIPRDGQAKSPPRRQDEKASDQWQRHGEKSGHGYSNSSENLFEEKKHVQTSSTKDNIPATRISIPVPPKGPEQVIPVSKPQRTVQKTESTVAPVEATNQAAEANSVVSPPKADYATDLFNMLSMDGPSENGSEAASPDDVWAGFQSAGETSTAEKTDSTKAVESSPQSATGIEDLFKDSPSAVTPPVSEKPQKDVKTDIMSLFEKSNMVSPFAMHHQQLAMLAQQQSLLMAAASKSAGGDPKLFSSFQHPGPNGTNLPSPNLPNLGNQIPAMMMPGGQAELQKFMQATSMGQTHPGVMPGGQADLQKLMQAMSMGQTHPVAMPGGQADLQKLMQAMSMGQTHPVGNSVPYPASSFSAMGQVNPANGVTNNGPNKNQSTSPVSSTSPSQSGKDYDFSSLTAGMFGKH</sequence>
<keyword evidence="2" id="KW-1185">Reference proteome</keyword>
<dbReference type="Proteomes" id="UP001164539">
    <property type="component" value="Chromosome 2"/>
</dbReference>
<dbReference type="EMBL" id="CM051395">
    <property type="protein sequence ID" value="KAJ4726237.1"/>
    <property type="molecule type" value="Genomic_DNA"/>
</dbReference>
<comment type="caution">
    <text evidence="1">The sequence shown here is derived from an EMBL/GenBank/DDBJ whole genome shotgun (WGS) entry which is preliminary data.</text>
</comment>
<proteinExistence type="predicted"/>
<gene>
    <name evidence="1" type="ORF">OWV82_004980</name>
</gene>
<evidence type="ECO:0000313" key="2">
    <source>
        <dbReference type="Proteomes" id="UP001164539"/>
    </source>
</evidence>
<reference evidence="1 2" key="1">
    <citation type="journal article" date="2023" name="Science">
        <title>Complex scaffold remodeling in plant triterpene biosynthesis.</title>
        <authorList>
            <person name="De La Pena R."/>
            <person name="Hodgson H."/>
            <person name="Liu J.C."/>
            <person name="Stephenson M.J."/>
            <person name="Martin A.C."/>
            <person name="Owen C."/>
            <person name="Harkess A."/>
            <person name="Leebens-Mack J."/>
            <person name="Jimenez L.E."/>
            <person name="Osbourn A."/>
            <person name="Sattely E.S."/>
        </authorList>
    </citation>
    <scope>NUCLEOTIDE SEQUENCE [LARGE SCALE GENOMIC DNA]</scope>
    <source>
        <strain evidence="2">cv. JPN11</strain>
        <tissue evidence="1">Leaf</tissue>
    </source>
</reference>
<evidence type="ECO:0000313" key="1">
    <source>
        <dbReference type="EMBL" id="KAJ4726237.1"/>
    </source>
</evidence>